<dbReference type="EMBL" id="AOIK01000025">
    <property type="protein sequence ID" value="ELY86781.1"/>
    <property type="molecule type" value="Genomic_DNA"/>
</dbReference>
<organism evidence="2 3">
    <name type="scientific">Natrinema altunense (strain JCM 12890 / CGMCC 1.3731 / AJ2)</name>
    <dbReference type="NCBI Taxonomy" id="1227494"/>
    <lineage>
        <taxon>Archaea</taxon>
        <taxon>Methanobacteriati</taxon>
        <taxon>Methanobacteriota</taxon>
        <taxon>Stenosarchaea group</taxon>
        <taxon>Halobacteria</taxon>
        <taxon>Halobacteriales</taxon>
        <taxon>Natrialbaceae</taxon>
        <taxon>Natrinema</taxon>
    </lineage>
</organism>
<evidence type="ECO:0000313" key="2">
    <source>
        <dbReference type="EMBL" id="ELY86781.1"/>
    </source>
</evidence>
<evidence type="ECO:0000256" key="1">
    <source>
        <dbReference type="SAM" id="MobiDB-lite"/>
    </source>
</evidence>
<feature type="compositionally biased region" description="Basic and acidic residues" evidence="1">
    <location>
        <begin position="11"/>
        <end position="20"/>
    </location>
</feature>
<protein>
    <submittedName>
        <fullName evidence="2">Uncharacterized protein</fullName>
    </submittedName>
</protein>
<name>L9ZL56_NATA2</name>
<evidence type="ECO:0000313" key="3">
    <source>
        <dbReference type="Proteomes" id="UP000011511"/>
    </source>
</evidence>
<reference evidence="2 3" key="1">
    <citation type="journal article" date="2014" name="PLoS Genet.">
        <title>Phylogenetically driven sequencing of extremely halophilic archaea reveals strategies for static and dynamic osmo-response.</title>
        <authorList>
            <person name="Becker E.A."/>
            <person name="Seitzer P.M."/>
            <person name="Tritt A."/>
            <person name="Larsen D."/>
            <person name="Krusor M."/>
            <person name="Yao A.I."/>
            <person name="Wu D."/>
            <person name="Madern D."/>
            <person name="Eisen J.A."/>
            <person name="Darling A.E."/>
            <person name="Facciotti M.T."/>
        </authorList>
    </citation>
    <scope>NUCLEOTIDE SEQUENCE [LARGE SCALE GENOMIC DNA]</scope>
    <source>
        <strain evidence="2 3">JCM 12890</strain>
    </source>
</reference>
<gene>
    <name evidence="2" type="ORF">C485_07682</name>
</gene>
<feature type="region of interest" description="Disordered" evidence="1">
    <location>
        <begin position="1"/>
        <end position="37"/>
    </location>
</feature>
<sequence length="37" mass="4127">MGTGSPRTIVYRRDSDETRAGPEGMSNRVGTVRFRNV</sequence>
<keyword evidence="3" id="KW-1185">Reference proteome</keyword>
<dbReference type="Proteomes" id="UP000011511">
    <property type="component" value="Unassembled WGS sequence"/>
</dbReference>
<proteinExistence type="predicted"/>
<accession>L9ZL56</accession>
<dbReference type="AlphaFoldDB" id="L9ZL56"/>
<comment type="caution">
    <text evidence="2">The sequence shown here is derived from an EMBL/GenBank/DDBJ whole genome shotgun (WGS) entry which is preliminary data.</text>
</comment>